<name>A0ACA9MTI1_9GLOM</name>
<proteinExistence type="predicted"/>
<dbReference type="Proteomes" id="UP000789525">
    <property type="component" value="Unassembled WGS sequence"/>
</dbReference>
<evidence type="ECO:0000313" key="2">
    <source>
        <dbReference type="Proteomes" id="UP000789525"/>
    </source>
</evidence>
<reference evidence="1" key="1">
    <citation type="submission" date="2021-06" db="EMBL/GenBank/DDBJ databases">
        <authorList>
            <person name="Kallberg Y."/>
            <person name="Tangrot J."/>
            <person name="Rosling A."/>
        </authorList>
    </citation>
    <scope>NUCLEOTIDE SEQUENCE</scope>
    <source>
        <strain evidence="1">CL356</strain>
    </source>
</reference>
<organism evidence="1 2">
    <name type="scientific">Acaulospora colombiana</name>
    <dbReference type="NCBI Taxonomy" id="27376"/>
    <lineage>
        <taxon>Eukaryota</taxon>
        <taxon>Fungi</taxon>
        <taxon>Fungi incertae sedis</taxon>
        <taxon>Mucoromycota</taxon>
        <taxon>Glomeromycotina</taxon>
        <taxon>Glomeromycetes</taxon>
        <taxon>Diversisporales</taxon>
        <taxon>Acaulosporaceae</taxon>
        <taxon>Acaulospora</taxon>
    </lineage>
</organism>
<accession>A0ACA9MTI1</accession>
<comment type="caution">
    <text evidence="1">The sequence shown here is derived from an EMBL/GenBank/DDBJ whole genome shotgun (WGS) entry which is preliminary data.</text>
</comment>
<evidence type="ECO:0000313" key="1">
    <source>
        <dbReference type="EMBL" id="CAG8613055.1"/>
    </source>
</evidence>
<dbReference type="EMBL" id="CAJVPT010015597">
    <property type="protein sequence ID" value="CAG8613055.1"/>
    <property type="molecule type" value="Genomic_DNA"/>
</dbReference>
<gene>
    <name evidence="1" type="ORF">ACOLOM_LOCUS7082</name>
</gene>
<protein>
    <submittedName>
        <fullName evidence="1">620_t:CDS:1</fullName>
    </submittedName>
</protein>
<keyword evidence="2" id="KW-1185">Reference proteome</keyword>
<sequence>MTSNLQIITLPNTLATTPLDEILQGLCQPTGQKSLPTILLYDELGLRLYDDITTKASEYYLFPAEEQILRDNGASIIRMMHGGSPVHPGEVVLELGAGALRKTSLLLRSLANVSPKSDPPAVTYLALDLERRELDRTLSSIASSEIGPLLVDRVRIGGLCGTYDDGIAYVRGGGLSEMYSSPLLSPSSLKSGVADNGDNSTVNAQVASALNDKDAGHFPTLNSLEATSAGRQDSLPSPAESDEHDIDRPSSPLTFTETQSSYSTDYDETPPLHLLFLGSSIGNFTREGAADFLRSLPLRSWTGGPDSISGRPLGDTLLLGLDHDNEPERIERAYNDPAGYTRKFIMNGLAGVRRAFEQAGYPKETVSAFDEQNWEYQEQYNTTESMTDLSWRWNQEELTFI</sequence>